<dbReference type="Pfam" id="PF03480">
    <property type="entry name" value="DctP"/>
    <property type="match status" value="1"/>
</dbReference>
<proteinExistence type="predicted"/>
<dbReference type="RefSeq" id="WP_168029218.1">
    <property type="nucleotide sequence ID" value="NZ_JAAVNE010000010.1"/>
</dbReference>
<dbReference type="InterPro" id="IPR038404">
    <property type="entry name" value="TRAP_DctP_sf"/>
</dbReference>
<dbReference type="CDD" id="cd13602">
    <property type="entry name" value="PBP2_TRAP_BpDctp6_7"/>
    <property type="match status" value="1"/>
</dbReference>
<evidence type="ECO:0000313" key="3">
    <source>
        <dbReference type="EMBL" id="NKC30878.1"/>
    </source>
</evidence>
<accession>A0ABX1E4Z7</accession>
<dbReference type="InterPro" id="IPR018389">
    <property type="entry name" value="DctP_fam"/>
</dbReference>
<keyword evidence="1 2" id="KW-0732">Signal</keyword>
<evidence type="ECO:0000256" key="2">
    <source>
        <dbReference type="SAM" id="SignalP"/>
    </source>
</evidence>
<dbReference type="PANTHER" id="PTHR33376:SF4">
    <property type="entry name" value="SIALIC ACID-BINDING PERIPLASMIC PROTEIN SIAP"/>
    <property type="match status" value="1"/>
</dbReference>
<reference evidence="3 4" key="1">
    <citation type="submission" date="2020-03" db="EMBL/GenBank/DDBJ databases">
        <title>Roseomonas selenitidurans sp. nov. isolated from urban soil.</title>
        <authorList>
            <person name="Liu H."/>
        </authorList>
    </citation>
    <scope>NUCLEOTIDE SEQUENCE [LARGE SCALE GENOMIC DNA]</scope>
    <source>
        <strain evidence="3 4">BU-1</strain>
    </source>
</reference>
<evidence type="ECO:0000256" key="1">
    <source>
        <dbReference type="ARBA" id="ARBA00022729"/>
    </source>
</evidence>
<evidence type="ECO:0000313" key="4">
    <source>
        <dbReference type="Proteomes" id="UP000787635"/>
    </source>
</evidence>
<feature type="signal peptide" evidence="2">
    <location>
        <begin position="1"/>
        <end position="29"/>
    </location>
</feature>
<keyword evidence="4" id="KW-1185">Reference proteome</keyword>
<feature type="chain" id="PRO_5047347190" evidence="2">
    <location>
        <begin position="30"/>
        <end position="366"/>
    </location>
</feature>
<gene>
    <name evidence="3" type="ORF">HEQ75_08380</name>
</gene>
<protein>
    <submittedName>
        <fullName evidence="3">TRAP transporter substrate-binding protein</fullName>
    </submittedName>
</protein>
<dbReference type="PANTHER" id="PTHR33376">
    <property type="match status" value="1"/>
</dbReference>
<sequence>MPSAKRRFRNIIPAILLLAAWALAPGALAQGLGGQTPAAESAPIRLKIVGGLANVSQYVRYEEPFWRHRIGELTNGRVQAEIAPFDRSGIRGQEMLQLMRLGVVPFGTALLAIVATEEPEFNAVDLPALAPDMASLRQTVSAFRPHIEQVLRERYQIELLGIYTYPAQVVFCTRPFAGLADLSGRRIRSSSVGQSEMLQALGATPVVIPFAEVVQAIRGGVVECAITGTLSGNAIGLHEVTSHVHAMALAWGISIFGANATAWAALPAEVQMTIRQGTNELEQQIWAAADRETGEGLACNAGLPACTAGRRGTMTLVPVSTADDERRRRLLTEVVLPRWVNRCGLDCVEAWNEYLAPTLGIRARPE</sequence>
<organism evidence="3 4">
    <name type="scientific">Falsiroseomonas selenitidurans</name>
    <dbReference type="NCBI Taxonomy" id="2716335"/>
    <lineage>
        <taxon>Bacteria</taxon>
        <taxon>Pseudomonadati</taxon>
        <taxon>Pseudomonadota</taxon>
        <taxon>Alphaproteobacteria</taxon>
        <taxon>Acetobacterales</taxon>
        <taxon>Roseomonadaceae</taxon>
        <taxon>Falsiroseomonas</taxon>
    </lineage>
</organism>
<dbReference type="NCBIfam" id="NF037995">
    <property type="entry name" value="TRAP_S1"/>
    <property type="match status" value="1"/>
</dbReference>
<name>A0ABX1E4Z7_9PROT</name>
<dbReference type="EMBL" id="JAAVNE010000010">
    <property type="protein sequence ID" value="NKC30878.1"/>
    <property type="molecule type" value="Genomic_DNA"/>
</dbReference>
<dbReference type="Proteomes" id="UP000787635">
    <property type="component" value="Unassembled WGS sequence"/>
</dbReference>
<dbReference type="Gene3D" id="3.40.190.170">
    <property type="entry name" value="Bacterial extracellular solute-binding protein, family 7"/>
    <property type="match status" value="1"/>
</dbReference>
<comment type="caution">
    <text evidence="3">The sequence shown here is derived from an EMBL/GenBank/DDBJ whole genome shotgun (WGS) entry which is preliminary data.</text>
</comment>